<feature type="transmembrane region" description="Helical" evidence="1">
    <location>
        <begin position="34"/>
        <end position="56"/>
    </location>
</feature>
<feature type="transmembrane region" description="Helical" evidence="1">
    <location>
        <begin position="216"/>
        <end position="239"/>
    </location>
</feature>
<comment type="caution">
    <text evidence="2">The sequence shown here is derived from an EMBL/GenBank/DDBJ whole genome shotgun (WGS) entry which is preliminary data.</text>
</comment>
<keyword evidence="3" id="KW-1185">Reference proteome</keyword>
<protein>
    <submittedName>
        <fullName evidence="2">DUF6297 family protein</fullName>
    </submittedName>
</protein>
<proteinExistence type="predicted"/>
<evidence type="ECO:0000313" key="3">
    <source>
        <dbReference type="Proteomes" id="UP001595955"/>
    </source>
</evidence>
<feature type="transmembrane region" description="Helical" evidence="1">
    <location>
        <begin position="76"/>
        <end position="95"/>
    </location>
</feature>
<name>A0ABV9DCS4_9MICO</name>
<gene>
    <name evidence="2" type="ORF">ACFO3F_10125</name>
</gene>
<keyword evidence="1" id="KW-1133">Transmembrane helix</keyword>
<accession>A0ABV9DCS4</accession>
<evidence type="ECO:0000256" key="1">
    <source>
        <dbReference type="SAM" id="Phobius"/>
    </source>
</evidence>
<feature type="transmembrane region" description="Helical" evidence="1">
    <location>
        <begin position="344"/>
        <end position="364"/>
    </location>
</feature>
<reference evidence="3" key="1">
    <citation type="journal article" date="2019" name="Int. J. Syst. Evol. Microbiol.">
        <title>The Global Catalogue of Microorganisms (GCM) 10K type strain sequencing project: providing services to taxonomists for standard genome sequencing and annotation.</title>
        <authorList>
            <consortium name="The Broad Institute Genomics Platform"/>
            <consortium name="The Broad Institute Genome Sequencing Center for Infectious Disease"/>
            <person name="Wu L."/>
            <person name="Ma J."/>
        </authorList>
    </citation>
    <scope>NUCLEOTIDE SEQUENCE [LARGE SCALE GENOMIC DNA]</scope>
    <source>
        <strain evidence="3">JCM 3369</strain>
    </source>
</reference>
<dbReference type="Proteomes" id="UP001595955">
    <property type="component" value="Unassembled WGS sequence"/>
</dbReference>
<dbReference type="RefSeq" id="WP_122823538.1">
    <property type="nucleotide sequence ID" value="NZ_CP033325.1"/>
</dbReference>
<feature type="transmembrane region" description="Helical" evidence="1">
    <location>
        <begin position="127"/>
        <end position="148"/>
    </location>
</feature>
<feature type="transmembrane region" description="Helical" evidence="1">
    <location>
        <begin position="320"/>
        <end position="338"/>
    </location>
</feature>
<feature type="transmembrane region" description="Helical" evidence="1">
    <location>
        <begin position="154"/>
        <end position="178"/>
    </location>
</feature>
<sequence length="525" mass="53659">MSADAPVRVPSGRAMRRWTRRFERHRSSTSVSDLLGDVYTVILTLAVTGAIVAGVAARLGADVAGREPVTQAHLDVRWVSVLAAVAALAAVAGLLGRLGPVSLGSAESGWWLPLPGDRRSLLTPAALRWPGFAGATGALGGLLLALALAPSPTVLLVAVTGVLGAGVGVALGAVLGLAQARRRGRRLMMRASDTLLALVPVGALVLGLVPTAPPRLLGAPVVSAAVVAVLAGMAVVVMLRRLPDLRDAELRERGAVTGQLRGAALSMDTRELGRALSQEATPAQRSRSARLRWLRGARRRPGLALVTADALLLARSTRHVVQLAVGACLPLAALLVAAPAPSALLAALLVGAWVAALGTAEGARWAEMAPVVDAILPLSARAVRWWRLAVPTATMVLWSLAVFAAVAWRYGDAGPWLALAVLSAPVWAAGVHRSAYRAAPDWSGPLVITPMGAFPPGMSSFALKGPDVAILGAAPVAVALLVGTAPPLLLAVQAVLTAVVLAVAAHVPKPPARAGETGPRPGADA</sequence>
<keyword evidence="1" id="KW-0812">Transmembrane</keyword>
<dbReference type="InterPro" id="IPR046264">
    <property type="entry name" value="DUF6297"/>
</dbReference>
<feature type="transmembrane region" description="Helical" evidence="1">
    <location>
        <begin position="385"/>
        <end position="407"/>
    </location>
</feature>
<dbReference type="EMBL" id="JBHSGF010000006">
    <property type="protein sequence ID" value="MFC4555604.1"/>
    <property type="molecule type" value="Genomic_DNA"/>
</dbReference>
<feature type="transmembrane region" description="Helical" evidence="1">
    <location>
        <begin position="461"/>
        <end position="482"/>
    </location>
</feature>
<keyword evidence="1" id="KW-0472">Membrane</keyword>
<dbReference type="Pfam" id="PF19814">
    <property type="entry name" value="DUF6297"/>
    <property type="match status" value="1"/>
</dbReference>
<evidence type="ECO:0000313" key="2">
    <source>
        <dbReference type="EMBL" id="MFC4555604.1"/>
    </source>
</evidence>
<feature type="transmembrane region" description="Helical" evidence="1">
    <location>
        <begin position="190"/>
        <end position="210"/>
    </location>
</feature>
<organism evidence="2 3">
    <name type="scientific">Georgenia faecalis</name>
    <dbReference type="NCBI Taxonomy" id="2483799"/>
    <lineage>
        <taxon>Bacteria</taxon>
        <taxon>Bacillati</taxon>
        <taxon>Actinomycetota</taxon>
        <taxon>Actinomycetes</taxon>
        <taxon>Micrococcales</taxon>
        <taxon>Bogoriellaceae</taxon>
        <taxon>Georgenia</taxon>
    </lineage>
</organism>